<accession>A0AAD8UZR1</accession>
<name>A0AAD8UZR1_9PEZI</name>
<organism evidence="1 2">
    <name type="scientific">Colletotrichum navitas</name>
    <dbReference type="NCBI Taxonomy" id="681940"/>
    <lineage>
        <taxon>Eukaryota</taxon>
        <taxon>Fungi</taxon>
        <taxon>Dikarya</taxon>
        <taxon>Ascomycota</taxon>
        <taxon>Pezizomycotina</taxon>
        <taxon>Sordariomycetes</taxon>
        <taxon>Hypocreomycetidae</taxon>
        <taxon>Glomerellales</taxon>
        <taxon>Glomerellaceae</taxon>
        <taxon>Colletotrichum</taxon>
        <taxon>Colletotrichum graminicola species complex</taxon>
    </lineage>
</organism>
<evidence type="ECO:0000313" key="1">
    <source>
        <dbReference type="EMBL" id="KAK1570049.1"/>
    </source>
</evidence>
<comment type="caution">
    <text evidence="1">The sequence shown here is derived from an EMBL/GenBank/DDBJ whole genome shotgun (WGS) entry which is preliminary data.</text>
</comment>
<dbReference type="Proteomes" id="UP001230504">
    <property type="component" value="Unassembled WGS sequence"/>
</dbReference>
<dbReference type="RefSeq" id="XP_060408229.1">
    <property type="nucleotide sequence ID" value="XM_060564273.1"/>
</dbReference>
<evidence type="ECO:0000313" key="2">
    <source>
        <dbReference type="Proteomes" id="UP001230504"/>
    </source>
</evidence>
<reference evidence="1" key="1">
    <citation type="submission" date="2021-06" db="EMBL/GenBank/DDBJ databases">
        <title>Comparative genomics, transcriptomics and evolutionary studies reveal genomic signatures of adaptation to plant cell wall in hemibiotrophic fungi.</title>
        <authorList>
            <consortium name="DOE Joint Genome Institute"/>
            <person name="Baroncelli R."/>
            <person name="Diaz J.F."/>
            <person name="Benocci T."/>
            <person name="Peng M."/>
            <person name="Battaglia E."/>
            <person name="Haridas S."/>
            <person name="Andreopoulos W."/>
            <person name="Labutti K."/>
            <person name="Pangilinan J."/>
            <person name="Floch G.L."/>
            <person name="Makela M.R."/>
            <person name="Henrissat B."/>
            <person name="Grigoriev I.V."/>
            <person name="Crouch J.A."/>
            <person name="De Vries R.P."/>
            <person name="Sukno S.A."/>
            <person name="Thon M.R."/>
        </authorList>
    </citation>
    <scope>NUCLEOTIDE SEQUENCE</scope>
    <source>
        <strain evidence="1">CBS 125086</strain>
    </source>
</reference>
<sequence length="144" mass="15478">MAWITLGTCAMLPPHHHARAFNYVVSVVGSTETYMTLENGARVFRTNSEDAGTQKVANGLFDFLPSAVAAAFGDNPLSAQSAELRRDIPAVGTGASLGNAECLQRCEVSGYKKIDPSLEKLEGRPVKVSESSQYKHFWGIVFGG</sequence>
<gene>
    <name evidence="1" type="ORF">LY79DRAFT_674253</name>
</gene>
<keyword evidence="2" id="KW-1185">Reference proteome</keyword>
<proteinExistence type="predicted"/>
<dbReference type="EMBL" id="JAHLJV010000114">
    <property type="protein sequence ID" value="KAK1570049.1"/>
    <property type="molecule type" value="Genomic_DNA"/>
</dbReference>
<dbReference type="AlphaFoldDB" id="A0AAD8UZR1"/>
<dbReference type="GeneID" id="85448513"/>
<protein>
    <submittedName>
        <fullName evidence="1">Uncharacterized protein</fullName>
    </submittedName>
</protein>